<name>A0A1J4TWL3_9BACT</name>
<comment type="caution">
    <text evidence="1">The sequence shown here is derived from an EMBL/GenBank/DDBJ whole genome shotgun (WGS) entry which is preliminary data.</text>
</comment>
<evidence type="ECO:0000313" key="1">
    <source>
        <dbReference type="EMBL" id="OIO16394.1"/>
    </source>
</evidence>
<proteinExistence type="predicted"/>
<dbReference type="AlphaFoldDB" id="A0A1J4TWL3"/>
<evidence type="ECO:0000313" key="2">
    <source>
        <dbReference type="Proteomes" id="UP000182465"/>
    </source>
</evidence>
<organism evidence="1 2">
    <name type="scientific">Candidatus Kuenenbacteria bacterium CG1_02_38_13</name>
    <dbReference type="NCBI Taxonomy" id="1805235"/>
    <lineage>
        <taxon>Bacteria</taxon>
        <taxon>Candidatus Kueneniibacteriota</taxon>
    </lineage>
</organism>
<gene>
    <name evidence="1" type="ORF">AUJ29_02780</name>
</gene>
<sequence>MKNEVSAHDKIGGLRNSINKGEIVKYHGGQFVRNGDKILLITDLEKHRGIPLTEQNIDKLLSQLATARKILPKAIP</sequence>
<dbReference type="Proteomes" id="UP000182465">
    <property type="component" value="Unassembled WGS sequence"/>
</dbReference>
<protein>
    <submittedName>
        <fullName evidence="1">Uncharacterized protein</fullName>
    </submittedName>
</protein>
<reference evidence="1 2" key="1">
    <citation type="journal article" date="2016" name="Environ. Microbiol.">
        <title>Genomic resolution of a cold subsurface aquifer community provides metabolic insights for novel microbes adapted to high CO concentrations.</title>
        <authorList>
            <person name="Probst A.J."/>
            <person name="Castelle C.J."/>
            <person name="Singh A."/>
            <person name="Brown C.T."/>
            <person name="Anantharaman K."/>
            <person name="Sharon I."/>
            <person name="Hug L.A."/>
            <person name="Burstein D."/>
            <person name="Emerson J.B."/>
            <person name="Thomas B.C."/>
            <person name="Banfield J.F."/>
        </authorList>
    </citation>
    <scope>NUCLEOTIDE SEQUENCE [LARGE SCALE GENOMIC DNA]</scope>
    <source>
        <strain evidence="1">CG1_02_38_13</strain>
    </source>
</reference>
<accession>A0A1J4TWL3</accession>
<dbReference type="EMBL" id="MNVB01000062">
    <property type="protein sequence ID" value="OIO16394.1"/>
    <property type="molecule type" value="Genomic_DNA"/>
</dbReference>